<evidence type="ECO:0000313" key="2">
    <source>
        <dbReference type="Proteomes" id="UP000094638"/>
    </source>
</evidence>
<dbReference type="Proteomes" id="UP000094638">
    <property type="component" value="Unassembled WGS sequence"/>
</dbReference>
<evidence type="ECO:0000313" key="1">
    <source>
        <dbReference type="EMBL" id="OEF45374.1"/>
    </source>
</evidence>
<sequence length="234" mass="26091">MSISTEIKVSVGTAAIIAIATFLLKDVLIANFVTPTVIEQIKSAGHLNDDLKQGRYVTTTKDSFNSNHVINSELLVSLKSEEYVLNSQLSELDTQLKETVSGNKTRIQNLLSRESEKLALVKAKQEKIVEAIELLDAKIEQKIAIKIYRHSDDRYRGKIQLNAANRIIATLVSNGQKYQVESGQNSYDYKVVLTPLKVKEQVSYDAVANLHIDDHDKLFTNAKSRGIGSAYLKL</sequence>
<dbReference type="EMBL" id="AJZO02000239">
    <property type="protein sequence ID" value="OEF45374.1"/>
    <property type="molecule type" value="Genomic_DNA"/>
</dbReference>
<comment type="caution">
    <text evidence="1">The sequence shown here is derived from an EMBL/GenBank/DDBJ whole genome shotgun (WGS) entry which is preliminary data.</text>
</comment>
<keyword evidence="2" id="KW-1185">Reference proteome</keyword>
<dbReference type="RefSeq" id="WP_017102563.1">
    <property type="nucleotide sequence ID" value="NZ_AJZO02000239.1"/>
</dbReference>
<reference evidence="1 2" key="1">
    <citation type="journal article" date="2012" name="Science">
        <title>Ecological populations of bacteria act as socially cohesive units of antibiotic production and resistance.</title>
        <authorList>
            <person name="Cordero O.X."/>
            <person name="Wildschutte H."/>
            <person name="Kirkup B."/>
            <person name="Proehl S."/>
            <person name="Ngo L."/>
            <person name="Hussain F."/>
            <person name="Le Roux F."/>
            <person name="Mincer T."/>
            <person name="Polz M.F."/>
        </authorList>
    </citation>
    <scope>NUCLEOTIDE SEQUENCE [LARGE SCALE GENOMIC DNA]</scope>
    <source>
        <strain evidence="1 2">1F-267</strain>
    </source>
</reference>
<evidence type="ECO:0008006" key="3">
    <source>
        <dbReference type="Google" id="ProtNLM"/>
    </source>
</evidence>
<gene>
    <name evidence="1" type="ORF">A163_09590</name>
</gene>
<proteinExistence type="predicted"/>
<name>A0ABX3B2V9_9VIBR</name>
<accession>A0ABX3B2V9</accession>
<protein>
    <recommendedName>
        <fullName evidence="3">Chromosome partitioning protein ParA</fullName>
    </recommendedName>
</protein>
<organism evidence="1 2">
    <name type="scientific">Vibrio tasmaniensis 1F-267</name>
    <dbReference type="NCBI Taxonomy" id="1191324"/>
    <lineage>
        <taxon>Bacteria</taxon>
        <taxon>Pseudomonadati</taxon>
        <taxon>Pseudomonadota</taxon>
        <taxon>Gammaproteobacteria</taxon>
        <taxon>Vibrionales</taxon>
        <taxon>Vibrionaceae</taxon>
        <taxon>Vibrio</taxon>
    </lineage>
</organism>